<dbReference type="EMBL" id="SNZP01000004">
    <property type="protein sequence ID" value="TDR80693.1"/>
    <property type="molecule type" value="Genomic_DNA"/>
</dbReference>
<evidence type="ECO:0000313" key="4">
    <source>
        <dbReference type="Proteomes" id="UP000295611"/>
    </source>
</evidence>
<evidence type="ECO:0000256" key="1">
    <source>
        <dbReference type="ARBA" id="ARBA00022729"/>
    </source>
</evidence>
<evidence type="ECO:0000259" key="2">
    <source>
        <dbReference type="Pfam" id="PF00497"/>
    </source>
</evidence>
<comment type="caution">
    <text evidence="3">The sequence shown here is derived from an EMBL/GenBank/DDBJ whole genome shotgun (WGS) entry which is preliminary data.</text>
</comment>
<sequence length="245" mass="27579">MRSVVHYLLGCLLVVSAGWAAGAELSIRVAFGESLEPYVMADSNNGIEVDIIRAAFAVRGIAVTPQYVSQPRLATALESPGIDAVATLGRQSGIRTNYSNTYVSYDDVAITLKSRQLKLTQIADLVHYNVLAYSNAKIYLGPEFHVMANKNPHYAEAADQMNQNRLLYRGAIDVVVADRRIFQWMDHKLEPQFHEKPQPVEMYHLFPPTEYQLACRTSVLCDTFNQGLKIIQKNGEYDRILARYH</sequence>
<proteinExistence type="predicted"/>
<organism evidence="3 4">
    <name type="scientific">Paludibacterium purpuratum</name>
    <dbReference type="NCBI Taxonomy" id="1144873"/>
    <lineage>
        <taxon>Bacteria</taxon>
        <taxon>Pseudomonadati</taxon>
        <taxon>Pseudomonadota</taxon>
        <taxon>Betaproteobacteria</taxon>
        <taxon>Neisseriales</taxon>
        <taxon>Chromobacteriaceae</taxon>
        <taxon>Paludibacterium</taxon>
    </lineage>
</organism>
<name>A0A4R7B843_9NEIS</name>
<dbReference type="InterPro" id="IPR001638">
    <property type="entry name" value="Solute-binding_3/MltF_N"/>
</dbReference>
<accession>A0A4R7B843</accession>
<protein>
    <submittedName>
        <fullName evidence="3">Amino acid ABC transporter substrate-binding protein (PAAT family)</fullName>
    </submittedName>
</protein>
<keyword evidence="1" id="KW-0732">Signal</keyword>
<dbReference type="PANTHER" id="PTHR35936">
    <property type="entry name" value="MEMBRANE-BOUND LYTIC MUREIN TRANSGLYCOSYLASE F"/>
    <property type="match status" value="1"/>
</dbReference>
<dbReference type="SUPFAM" id="SSF53850">
    <property type="entry name" value="Periplasmic binding protein-like II"/>
    <property type="match status" value="1"/>
</dbReference>
<dbReference type="Proteomes" id="UP000295611">
    <property type="component" value="Unassembled WGS sequence"/>
</dbReference>
<evidence type="ECO:0000313" key="3">
    <source>
        <dbReference type="EMBL" id="TDR80693.1"/>
    </source>
</evidence>
<dbReference type="OrthoDB" id="245568at2"/>
<keyword evidence="4" id="KW-1185">Reference proteome</keyword>
<reference evidence="3 4" key="1">
    <citation type="submission" date="2019-03" db="EMBL/GenBank/DDBJ databases">
        <title>Genomic Encyclopedia of Type Strains, Phase III (KMG-III): the genomes of soil and plant-associated and newly described type strains.</title>
        <authorList>
            <person name="Whitman W."/>
        </authorList>
    </citation>
    <scope>NUCLEOTIDE SEQUENCE [LARGE SCALE GENOMIC DNA]</scope>
    <source>
        <strain evidence="3 4">CECT 8976</strain>
    </source>
</reference>
<dbReference type="Gene3D" id="3.40.190.10">
    <property type="entry name" value="Periplasmic binding protein-like II"/>
    <property type="match status" value="2"/>
</dbReference>
<gene>
    <name evidence="3" type="ORF">DFP86_104193</name>
</gene>
<dbReference type="AlphaFoldDB" id="A0A4R7B843"/>
<feature type="domain" description="Solute-binding protein family 3/N-terminal" evidence="2">
    <location>
        <begin position="27"/>
        <end position="244"/>
    </location>
</feature>
<dbReference type="PANTHER" id="PTHR35936:SF25">
    <property type="entry name" value="ABC TRANSPORTER SUBSTRATE-BINDING PROTEIN"/>
    <property type="match status" value="1"/>
</dbReference>
<dbReference type="RefSeq" id="WP_133679295.1">
    <property type="nucleotide sequence ID" value="NZ_SNZP01000004.1"/>
</dbReference>
<dbReference type="Pfam" id="PF00497">
    <property type="entry name" value="SBP_bac_3"/>
    <property type="match status" value="1"/>
</dbReference>